<keyword evidence="4 7" id="KW-0689">Ribosomal protein</keyword>
<accession>A0A062V2G1</accession>
<comment type="caution">
    <text evidence="12">The sequence shown here is derived from an EMBL/GenBank/DDBJ whole genome shotgun (WGS) entry which is preliminary data.</text>
</comment>
<feature type="domain" description="RNA-binding S4" evidence="10">
    <location>
        <begin position="47"/>
        <end position="79"/>
    </location>
</feature>
<dbReference type="Pfam" id="PF01479">
    <property type="entry name" value="S4"/>
    <property type="match status" value="1"/>
</dbReference>
<dbReference type="InterPro" id="IPR036986">
    <property type="entry name" value="S4_RNA-bd_sf"/>
</dbReference>
<feature type="domain" description="Small ribosomal subunit protein eS4 central region" evidence="9">
    <location>
        <begin position="92"/>
        <end position="162"/>
    </location>
</feature>
<evidence type="ECO:0000256" key="5">
    <source>
        <dbReference type="ARBA" id="ARBA00023274"/>
    </source>
</evidence>
<dbReference type="Pfam" id="PF08071">
    <property type="entry name" value="RS4NT"/>
    <property type="match status" value="1"/>
</dbReference>
<evidence type="ECO:0000259" key="10">
    <source>
        <dbReference type="Pfam" id="PF01479"/>
    </source>
</evidence>
<dbReference type="GO" id="GO:0003735">
    <property type="term" value="F:structural constituent of ribosome"/>
    <property type="evidence" value="ECO:0007669"/>
    <property type="project" value="InterPro"/>
</dbReference>
<dbReference type="Gene3D" id="3.10.290.10">
    <property type="entry name" value="RNA-binding S4 domain"/>
    <property type="match status" value="1"/>
</dbReference>
<dbReference type="OrthoDB" id="372073at2157"/>
<dbReference type="InterPro" id="IPR014722">
    <property type="entry name" value="Rib_uL2_dom2"/>
</dbReference>
<dbReference type="Proteomes" id="UP000027153">
    <property type="component" value="Unassembled WGS sequence"/>
</dbReference>
<dbReference type="InterPro" id="IPR041982">
    <property type="entry name" value="Ribosomal_eS4_KOW"/>
</dbReference>
<dbReference type="Pfam" id="PF00900">
    <property type="entry name" value="Ribosomal_S4e"/>
    <property type="match status" value="1"/>
</dbReference>
<dbReference type="HAMAP" id="MF_00485">
    <property type="entry name" value="Ribosomal_eS4"/>
    <property type="match status" value="1"/>
</dbReference>
<dbReference type="Gene3D" id="2.40.50.740">
    <property type="match status" value="1"/>
</dbReference>
<evidence type="ECO:0000256" key="1">
    <source>
        <dbReference type="ARBA" id="ARBA00007500"/>
    </source>
</evidence>
<sequence length="230" mass="25601">MGKHQKRIASPTFWPITRKTHTWVVGTNAGAHSKETGVPLLIVIRDMLKIANNAREAKRIINEGGILVDGVARKDYKYTTGLFDIISLPALNEHYRVLLDANNRFKLYKEGPDAVKLCRINNKTIIKKGTVQLNLHDGSNILASNDYKTFDTVILSLPDRKIIKHIPYKSGNLAMIVGGEHSGEVGKIKQIRKVRGSGTNTVVLSNEKEFETIEGYVFIIGESAPEIKVI</sequence>
<dbReference type="InterPro" id="IPR018199">
    <property type="entry name" value="Ribosomal_eS4_N_CS"/>
</dbReference>
<dbReference type="NCBIfam" id="NF003312">
    <property type="entry name" value="PRK04313.1"/>
    <property type="match status" value="1"/>
</dbReference>
<comment type="similarity">
    <text evidence="1 7">Belongs to the eukaryotic ribosomal protein eS4 family.</text>
</comment>
<evidence type="ECO:0000256" key="4">
    <source>
        <dbReference type="ARBA" id="ARBA00022980"/>
    </source>
</evidence>
<keyword evidence="13" id="KW-1185">Reference proteome</keyword>
<name>A0A062V2G1_9EURY</name>
<evidence type="ECO:0000259" key="9">
    <source>
        <dbReference type="Pfam" id="PF00900"/>
    </source>
</evidence>
<dbReference type="FunFam" id="3.10.290.10:FF:000002">
    <property type="entry name" value="40S ribosomal protein S4"/>
    <property type="match status" value="1"/>
</dbReference>
<evidence type="ECO:0000313" key="12">
    <source>
        <dbReference type="EMBL" id="KCZ73296.1"/>
    </source>
</evidence>
<dbReference type="AlphaFoldDB" id="A0A062V2G1"/>
<reference evidence="12 13" key="1">
    <citation type="journal article" date="2013" name="Nature">
        <title>Anaerobic oxidation of methane coupled to nitrate reduction in a novel archaeal lineage.</title>
        <authorList>
            <person name="Haroon M.F."/>
            <person name="Hu S."/>
            <person name="Shi Y."/>
            <person name="Imelfort M."/>
            <person name="Keller J."/>
            <person name="Hugenholtz P."/>
            <person name="Yuan Z."/>
            <person name="Tyson G.W."/>
        </authorList>
    </citation>
    <scope>NUCLEOTIDE SEQUENCE [LARGE SCALE GENOMIC DNA]</scope>
    <source>
        <strain evidence="12 13">ANME-2d</strain>
    </source>
</reference>
<proteinExistence type="inferred from homology"/>
<dbReference type="GO" id="GO:0006412">
    <property type="term" value="P:translation"/>
    <property type="evidence" value="ECO:0007669"/>
    <property type="project" value="UniProtKB-UniRule"/>
</dbReference>
<keyword evidence="3 7" id="KW-0694">RNA-binding</keyword>
<evidence type="ECO:0000256" key="8">
    <source>
        <dbReference type="PROSITE-ProRule" id="PRU00182"/>
    </source>
</evidence>
<dbReference type="InterPro" id="IPR002942">
    <property type="entry name" value="S4_RNA-bd"/>
</dbReference>
<dbReference type="Gene3D" id="2.30.30.30">
    <property type="match status" value="1"/>
</dbReference>
<evidence type="ECO:0000313" key="13">
    <source>
        <dbReference type="Proteomes" id="UP000027153"/>
    </source>
</evidence>
<dbReference type="SUPFAM" id="SSF55174">
    <property type="entry name" value="Alpha-L RNA-binding motif"/>
    <property type="match status" value="1"/>
</dbReference>
<dbReference type="GO" id="GO:0019843">
    <property type="term" value="F:rRNA binding"/>
    <property type="evidence" value="ECO:0007669"/>
    <property type="project" value="UniProtKB-KW"/>
</dbReference>
<dbReference type="RefSeq" id="WP_048088613.1">
    <property type="nucleotide sequence ID" value="NZ_JMIY01000001.1"/>
</dbReference>
<evidence type="ECO:0000256" key="3">
    <source>
        <dbReference type="ARBA" id="ARBA00022884"/>
    </source>
</evidence>
<dbReference type="PANTHER" id="PTHR11581">
    <property type="entry name" value="30S/40S RIBOSOMAL PROTEIN S4"/>
    <property type="match status" value="1"/>
</dbReference>
<dbReference type="EMBL" id="JMIY01000001">
    <property type="protein sequence ID" value="KCZ73296.1"/>
    <property type="molecule type" value="Genomic_DNA"/>
</dbReference>
<dbReference type="PROSITE" id="PS00528">
    <property type="entry name" value="RIBOSOMAL_S4E"/>
    <property type="match status" value="1"/>
</dbReference>
<dbReference type="InterPro" id="IPR013845">
    <property type="entry name" value="Ribosomal_eS4_central_region"/>
</dbReference>
<dbReference type="PIRSF" id="PIRSF002116">
    <property type="entry name" value="Ribosomal_S4"/>
    <property type="match status" value="1"/>
</dbReference>
<dbReference type="GO" id="GO:0022627">
    <property type="term" value="C:cytosolic small ribosomal subunit"/>
    <property type="evidence" value="ECO:0007669"/>
    <property type="project" value="TreeGrafter"/>
</dbReference>
<feature type="domain" description="Small ribosomal subunit protein eS4 N-terminal" evidence="11">
    <location>
        <begin position="3"/>
        <end position="35"/>
    </location>
</feature>
<dbReference type="PANTHER" id="PTHR11581:SF0">
    <property type="entry name" value="SMALL RIBOSOMAL SUBUNIT PROTEIN ES4"/>
    <property type="match status" value="1"/>
</dbReference>
<protein>
    <recommendedName>
        <fullName evidence="6 7">Small ribosomal subunit protein eS4</fullName>
    </recommendedName>
</protein>
<evidence type="ECO:0000256" key="6">
    <source>
        <dbReference type="ARBA" id="ARBA00035272"/>
    </source>
</evidence>
<dbReference type="PROSITE" id="PS50889">
    <property type="entry name" value="S4"/>
    <property type="match status" value="1"/>
</dbReference>
<gene>
    <name evidence="7" type="primary">rps4e</name>
    <name evidence="12" type="ORF">ANME2D_00362</name>
</gene>
<dbReference type="InterPro" id="IPR000876">
    <property type="entry name" value="Ribosomal_eS4"/>
</dbReference>
<keyword evidence="5 7" id="KW-0687">Ribonucleoprotein</keyword>
<dbReference type="CDD" id="cd06087">
    <property type="entry name" value="KOW_RPS4"/>
    <property type="match status" value="1"/>
</dbReference>
<evidence type="ECO:0000259" key="11">
    <source>
        <dbReference type="Pfam" id="PF08071"/>
    </source>
</evidence>
<organism evidence="12 13">
    <name type="scientific">Candidatus Methanoperedens nitratireducens</name>
    <dbReference type="NCBI Taxonomy" id="1392998"/>
    <lineage>
        <taxon>Archaea</taxon>
        <taxon>Methanobacteriati</taxon>
        <taxon>Methanobacteriota</taxon>
        <taxon>Stenosarchaea group</taxon>
        <taxon>Methanomicrobia</taxon>
        <taxon>Methanosarcinales</taxon>
        <taxon>ANME-2 cluster</taxon>
        <taxon>Candidatus Methanoperedentaceae</taxon>
        <taxon>Candidatus Methanoperedens</taxon>
    </lineage>
</organism>
<dbReference type="InterPro" id="IPR013843">
    <property type="entry name" value="Ribosomal_eS4_N"/>
</dbReference>
<evidence type="ECO:0000256" key="2">
    <source>
        <dbReference type="ARBA" id="ARBA00022730"/>
    </source>
</evidence>
<evidence type="ECO:0000256" key="7">
    <source>
        <dbReference type="HAMAP-Rule" id="MF_00485"/>
    </source>
</evidence>
<keyword evidence="2 8" id="KW-0699">rRNA-binding</keyword>
<dbReference type="InterPro" id="IPR038237">
    <property type="entry name" value="Ribosomal_eS4_central_sf"/>
</dbReference>
<dbReference type="PATRIC" id="fig|1392998.3.peg.722"/>